<dbReference type="Gene3D" id="3.20.20.380">
    <property type="entry name" value="Copper homeostasis (CutC) domain"/>
    <property type="match status" value="1"/>
</dbReference>
<gene>
    <name evidence="3" type="ORF">M427DRAFT_431154</name>
</gene>
<sequence>MDVTFTPAHAQRQPSVTGLLALKSNAPRILLESCVENVESALISEANGAERIELCANLLEGGTTPSAGMIQICKERLRIPIHVMIRPRGGDFLYTDLEFAVMRRDIEACKQIGVAGVVLGILKHDGTIDVERTTDLATLAAPLAVTFHRAFDVTSDPYVALSALAGIPNVTRLLTSGQAPTVLEGLRLIHALMERTPPHLSILPGGGITPGTLPYILEASAAAGVEMRELHMAIAGVVASPMEFRRPEVYMGGLIGPPEYERSVADPGKVRAVVERLRR</sequence>
<dbReference type="PANTHER" id="PTHR12598:SF0">
    <property type="entry name" value="COPPER HOMEOSTASIS PROTEIN CUTC HOMOLOG"/>
    <property type="match status" value="1"/>
</dbReference>
<dbReference type="GO" id="GO:0005507">
    <property type="term" value="F:copper ion binding"/>
    <property type="evidence" value="ECO:0007669"/>
    <property type="project" value="TreeGrafter"/>
</dbReference>
<proteinExistence type="inferred from homology"/>
<evidence type="ECO:0000313" key="4">
    <source>
        <dbReference type="Proteomes" id="UP000070544"/>
    </source>
</evidence>
<dbReference type="EMBL" id="KQ965737">
    <property type="protein sequence ID" value="KXS19846.1"/>
    <property type="molecule type" value="Genomic_DNA"/>
</dbReference>
<evidence type="ECO:0000313" key="3">
    <source>
        <dbReference type="EMBL" id="KXS19846.1"/>
    </source>
</evidence>
<name>A0A139ASY7_GONPJ</name>
<dbReference type="InterPro" id="IPR036822">
    <property type="entry name" value="CutC-like_dom_sf"/>
</dbReference>
<organism evidence="3 4">
    <name type="scientific">Gonapodya prolifera (strain JEL478)</name>
    <name type="common">Monoblepharis prolifera</name>
    <dbReference type="NCBI Taxonomy" id="1344416"/>
    <lineage>
        <taxon>Eukaryota</taxon>
        <taxon>Fungi</taxon>
        <taxon>Fungi incertae sedis</taxon>
        <taxon>Chytridiomycota</taxon>
        <taxon>Chytridiomycota incertae sedis</taxon>
        <taxon>Monoblepharidomycetes</taxon>
        <taxon>Monoblepharidales</taxon>
        <taxon>Gonapodyaceae</taxon>
        <taxon>Gonapodya</taxon>
    </lineage>
</organism>
<comment type="similarity">
    <text evidence="1">Belongs to the CutC family.</text>
</comment>
<dbReference type="Proteomes" id="UP000070544">
    <property type="component" value="Unassembled WGS sequence"/>
</dbReference>
<dbReference type="FunFam" id="3.20.20.380:FF:000001">
    <property type="entry name" value="Copper homeostasis protein CutC"/>
    <property type="match status" value="1"/>
</dbReference>
<dbReference type="OrthoDB" id="7392499at2759"/>
<dbReference type="OMA" id="HRAFDQC"/>
<protein>
    <recommendedName>
        <fullName evidence="2">Copper homeostasis protein cutC homolog</fullName>
    </recommendedName>
</protein>
<evidence type="ECO:0000256" key="1">
    <source>
        <dbReference type="ARBA" id="ARBA00007768"/>
    </source>
</evidence>
<dbReference type="InterPro" id="IPR005627">
    <property type="entry name" value="CutC-like"/>
</dbReference>
<dbReference type="STRING" id="1344416.A0A139ASY7"/>
<dbReference type="AlphaFoldDB" id="A0A139ASY7"/>
<reference evidence="3 4" key="1">
    <citation type="journal article" date="2015" name="Genome Biol. Evol.">
        <title>Phylogenomic analyses indicate that early fungi evolved digesting cell walls of algal ancestors of land plants.</title>
        <authorList>
            <person name="Chang Y."/>
            <person name="Wang S."/>
            <person name="Sekimoto S."/>
            <person name="Aerts A.L."/>
            <person name="Choi C."/>
            <person name="Clum A."/>
            <person name="LaButti K.M."/>
            <person name="Lindquist E.A."/>
            <person name="Yee Ngan C."/>
            <person name="Ohm R.A."/>
            <person name="Salamov A.A."/>
            <person name="Grigoriev I.V."/>
            <person name="Spatafora J.W."/>
            <person name="Berbee M.L."/>
        </authorList>
    </citation>
    <scope>NUCLEOTIDE SEQUENCE [LARGE SCALE GENOMIC DNA]</scope>
    <source>
        <strain evidence="3 4">JEL478</strain>
    </source>
</reference>
<dbReference type="PANTHER" id="PTHR12598">
    <property type="entry name" value="COPPER HOMEOSTASIS PROTEIN CUTC"/>
    <property type="match status" value="1"/>
</dbReference>
<dbReference type="Pfam" id="PF03932">
    <property type="entry name" value="CutC"/>
    <property type="match status" value="1"/>
</dbReference>
<dbReference type="SUPFAM" id="SSF110395">
    <property type="entry name" value="CutC-like"/>
    <property type="match status" value="1"/>
</dbReference>
<keyword evidence="4" id="KW-1185">Reference proteome</keyword>
<dbReference type="HAMAP" id="MF_00795">
    <property type="entry name" value="CutC"/>
    <property type="match status" value="1"/>
</dbReference>
<accession>A0A139ASY7</accession>
<evidence type="ECO:0000256" key="2">
    <source>
        <dbReference type="ARBA" id="ARBA00019014"/>
    </source>
</evidence>